<evidence type="ECO:0008006" key="6">
    <source>
        <dbReference type="Google" id="ProtNLM"/>
    </source>
</evidence>
<protein>
    <recommendedName>
        <fullName evidence="6">ABC transporter substrate binding protein</fullName>
    </recommendedName>
</protein>
<dbReference type="EMBL" id="BAEE01000054">
    <property type="protein sequence ID" value="GAB10230.1"/>
    <property type="molecule type" value="Genomic_DNA"/>
</dbReference>
<keyword evidence="2" id="KW-0813">Transport</keyword>
<evidence type="ECO:0000256" key="2">
    <source>
        <dbReference type="ARBA" id="ARBA00022448"/>
    </source>
</evidence>
<keyword evidence="5" id="KW-1185">Reference proteome</keyword>
<reference evidence="4 5" key="1">
    <citation type="submission" date="2011-11" db="EMBL/GenBank/DDBJ databases">
        <title>Whole genome shotgun sequence of Gordonia araii NBRC 100433.</title>
        <authorList>
            <person name="Yoshida Y."/>
            <person name="Hosoyama A."/>
            <person name="Tsuchikane K."/>
            <person name="Katsumata H."/>
            <person name="Yamazaki S."/>
            <person name="Fujita N."/>
        </authorList>
    </citation>
    <scope>NUCLEOTIDE SEQUENCE [LARGE SCALE GENOMIC DNA]</scope>
    <source>
        <strain evidence="4 5">NBRC 100433</strain>
    </source>
</reference>
<dbReference type="STRING" id="1073574.GOARA_054_00060"/>
<feature type="chain" id="PRO_5039535478" description="ABC transporter substrate binding protein" evidence="3">
    <location>
        <begin position="23"/>
        <end position="424"/>
    </location>
</feature>
<dbReference type="Proteomes" id="UP000035088">
    <property type="component" value="Unassembled WGS sequence"/>
</dbReference>
<dbReference type="RefSeq" id="WP_007322305.1">
    <property type="nucleotide sequence ID" value="NZ_BAEE01000054.1"/>
</dbReference>
<evidence type="ECO:0000313" key="5">
    <source>
        <dbReference type="Proteomes" id="UP000035088"/>
    </source>
</evidence>
<evidence type="ECO:0000256" key="1">
    <source>
        <dbReference type="ARBA" id="ARBA00008520"/>
    </source>
</evidence>
<gene>
    <name evidence="4" type="ORF">GOARA_054_00060</name>
</gene>
<keyword evidence="3" id="KW-0732">Signal</keyword>
<dbReference type="PROSITE" id="PS51257">
    <property type="entry name" value="PROKAR_LIPOPROTEIN"/>
    <property type="match status" value="1"/>
</dbReference>
<evidence type="ECO:0000256" key="3">
    <source>
        <dbReference type="SAM" id="SignalP"/>
    </source>
</evidence>
<name>G7H305_9ACTN</name>
<dbReference type="InterPro" id="IPR006059">
    <property type="entry name" value="SBP"/>
</dbReference>
<dbReference type="InterPro" id="IPR050490">
    <property type="entry name" value="Bact_solute-bd_prot1"/>
</dbReference>
<dbReference type="Gene3D" id="3.40.190.10">
    <property type="entry name" value="Periplasmic binding protein-like II"/>
    <property type="match status" value="2"/>
</dbReference>
<feature type="signal peptide" evidence="3">
    <location>
        <begin position="1"/>
        <end position="22"/>
    </location>
</feature>
<comment type="similarity">
    <text evidence="1">Belongs to the bacterial solute-binding protein 1 family.</text>
</comment>
<sequence length="424" mass="44687">MKLRNGLVVIAGAALLAGCAGSGNYSDPTDKLEVLSWWSSESERPAFQVLADAFERQHPGVRVINAAVVGGGGGNAQVALAERLAANNPPDVWQSLTGSAVDGWASARRIVDVDSVFTETRIANELPAAIRDSVMRDGKPWAMPTGSHRGNNLWFNREVLSGAGVPVPGPGYSQQALAADLAKVKASGKTPLCLGSADTFALVELFENTLLGVVGADGWKRIADDRFDWGGSDVTKALDLFGQYVAHADPGAEKDRWNDAVAKLARGDCAYLSMNDSVYGELAANGAVDGQQFGYAPFPGTEGNYLAIVDTFVAAKQARNGVNGLKFLATVADPATMLAFTKVKGSVPVRRDVDTATLSPYQRGASAALWNDAVLLSITHGELMDTQFQQALYDAVKGYAKNRDARAFINAVQRAGAGGLVGGR</sequence>
<proteinExistence type="inferred from homology"/>
<dbReference type="SUPFAM" id="SSF53850">
    <property type="entry name" value="Periplasmic binding protein-like II"/>
    <property type="match status" value="1"/>
</dbReference>
<dbReference type="AlphaFoldDB" id="G7H305"/>
<dbReference type="Pfam" id="PF01547">
    <property type="entry name" value="SBP_bac_1"/>
    <property type="match status" value="1"/>
</dbReference>
<comment type="caution">
    <text evidence="4">The sequence shown here is derived from an EMBL/GenBank/DDBJ whole genome shotgun (WGS) entry which is preliminary data.</text>
</comment>
<organism evidence="4 5">
    <name type="scientific">Gordonia araii NBRC 100433</name>
    <dbReference type="NCBI Taxonomy" id="1073574"/>
    <lineage>
        <taxon>Bacteria</taxon>
        <taxon>Bacillati</taxon>
        <taxon>Actinomycetota</taxon>
        <taxon>Actinomycetes</taxon>
        <taxon>Mycobacteriales</taxon>
        <taxon>Gordoniaceae</taxon>
        <taxon>Gordonia</taxon>
    </lineage>
</organism>
<dbReference type="PANTHER" id="PTHR43649:SF29">
    <property type="entry name" value="OSMOPROTECTIVE COMPOUNDS-BINDING PROTEIN GGTB"/>
    <property type="match status" value="1"/>
</dbReference>
<accession>G7H305</accession>
<dbReference type="PANTHER" id="PTHR43649">
    <property type="entry name" value="ARABINOSE-BINDING PROTEIN-RELATED"/>
    <property type="match status" value="1"/>
</dbReference>
<evidence type="ECO:0000313" key="4">
    <source>
        <dbReference type="EMBL" id="GAB10230.1"/>
    </source>
</evidence>